<proteinExistence type="predicted"/>
<dbReference type="PROSITE" id="PS51502">
    <property type="entry name" value="S_R_A_B_BARREL"/>
    <property type="match status" value="1"/>
</dbReference>
<evidence type="ECO:0000313" key="4">
    <source>
        <dbReference type="Proteomes" id="UP001054889"/>
    </source>
</evidence>
<dbReference type="PANTHER" id="PTHR33178:SF4">
    <property type="entry name" value="EXPRESSED PROTEIN"/>
    <property type="match status" value="1"/>
</dbReference>
<keyword evidence="4" id="KW-1185">Reference proteome</keyword>
<name>A0AAV5BNU9_ELECO</name>
<reference evidence="3" key="1">
    <citation type="journal article" date="2018" name="DNA Res.">
        <title>Multiple hybrid de novo genome assembly of finger millet, an orphan allotetraploid crop.</title>
        <authorList>
            <person name="Hatakeyama M."/>
            <person name="Aluri S."/>
            <person name="Balachadran M.T."/>
            <person name="Sivarajan S.R."/>
            <person name="Patrignani A."/>
            <person name="Gruter S."/>
            <person name="Poveda L."/>
            <person name="Shimizu-Inatsugi R."/>
            <person name="Baeten J."/>
            <person name="Francoijs K.J."/>
            <person name="Nataraja K.N."/>
            <person name="Reddy Y.A.N."/>
            <person name="Phadnis S."/>
            <person name="Ravikumar R.L."/>
            <person name="Schlapbach R."/>
            <person name="Sreeman S.M."/>
            <person name="Shimizu K.K."/>
        </authorList>
    </citation>
    <scope>NUCLEOTIDE SEQUENCE</scope>
</reference>
<dbReference type="Gene3D" id="3.30.70.100">
    <property type="match status" value="1"/>
</dbReference>
<gene>
    <name evidence="3" type="primary">ga04017</name>
    <name evidence="3" type="ORF">PR202_ga04017</name>
</gene>
<dbReference type="EMBL" id="BQKI01000002">
    <property type="protein sequence ID" value="GJM88005.1"/>
    <property type="molecule type" value="Genomic_DNA"/>
</dbReference>
<dbReference type="SUPFAM" id="SSF54909">
    <property type="entry name" value="Dimeric alpha+beta barrel"/>
    <property type="match status" value="1"/>
</dbReference>
<comment type="caution">
    <text evidence="3">The sequence shown here is derived from an EMBL/GenBank/DDBJ whole genome shotgun (WGS) entry which is preliminary data.</text>
</comment>
<dbReference type="InterPro" id="IPR011008">
    <property type="entry name" value="Dimeric_a/b-barrel"/>
</dbReference>
<comment type="subunit">
    <text evidence="1">Homodimer.</text>
</comment>
<feature type="domain" description="Stress-response A/B barrel" evidence="2">
    <location>
        <begin position="53"/>
        <end position="145"/>
    </location>
</feature>
<evidence type="ECO:0000259" key="2">
    <source>
        <dbReference type="PROSITE" id="PS51502"/>
    </source>
</evidence>
<dbReference type="PANTHER" id="PTHR33178">
    <property type="match status" value="1"/>
</dbReference>
<accession>A0AAV5BNU9</accession>
<organism evidence="3 4">
    <name type="scientific">Eleusine coracana subsp. coracana</name>
    <dbReference type="NCBI Taxonomy" id="191504"/>
    <lineage>
        <taxon>Eukaryota</taxon>
        <taxon>Viridiplantae</taxon>
        <taxon>Streptophyta</taxon>
        <taxon>Embryophyta</taxon>
        <taxon>Tracheophyta</taxon>
        <taxon>Spermatophyta</taxon>
        <taxon>Magnoliopsida</taxon>
        <taxon>Liliopsida</taxon>
        <taxon>Poales</taxon>
        <taxon>Poaceae</taxon>
        <taxon>PACMAD clade</taxon>
        <taxon>Chloridoideae</taxon>
        <taxon>Cynodonteae</taxon>
        <taxon>Eleusininae</taxon>
        <taxon>Eleusine</taxon>
    </lineage>
</organism>
<dbReference type="Proteomes" id="UP001054889">
    <property type="component" value="Unassembled WGS sequence"/>
</dbReference>
<dbReference type="Pfam" id="PF07876">
    <property type="entry name" value="Dabb"/>
    <property type="match status" value="1"/>
</dbReference>
<dbReference type="InterPro" id="IPR013097">
    <property type="entry name" value="Dabb"/>
</dbReference>
<dbReference type="SMART" id="SM00886">
    <property type="entry name" value="Dabb"/>
    <property type="match status" value="1"/>
</dbReference>
<dbReference type="InterPro" id="IPR044662">
    <property type="entry name" value="HS1/DABB1-like"/>
</dbReference>
<sequence>MPVACRCSALKLAGVMAPMIDRIGTRSLPAKRKGTGVGLGFQGWWSLHAMGEVKHLCLVRFKEGVVVDDVLKGMTELVSQMDMVKSFEWGEDVLNPEMLTQGFTHVFSLTFASTEDLTNYMSHEKHAAFAGTFMAALDKVIVIDFPVVIAKPPLPPA</sequence>
<protein>
    <recommendedName>
        <fullName evidence="2">Stress-response A/B barrel domain-containing protein</fullName>
    </recommendedName>
</protein>
<evidence type="ECO:0000313" key="3">
    <source>
        <dbReference type="EMBL" id="GJM88005.1"/>
    </source>
</evidence>
<evidence type="ECO:0000256" key="1">
    <source>
        <dbReference type="ARBA" id="ARBA00011738"/>
    </source>
</evidence>
<dbReference type="AlphaFoldDB" id="A0AAV5BNU9"/>
<reference evidence="3" key="2">
    <citation type="submission" date="2021-12" db="EMBL/GenBank/DDBJ databases">
        <title>Resequencing data analysis of finger millet.</title>
        <authorList>
            <person name="Hatakeyama M."/>
            <person name="Aluri S."/>
            <person name="Balachadran M.T."/>
            <person name="Sivarajan S.R."/>
            <person name="Poveda L."/>
            <person name="Shimizu-Inatsugi R."/>
            <person name="Schlapbach R."/>
            <person name="Sreeman S.M."/>
            <person name="Shimizu K.K."/>
        </authorList>
    </citation>
    <scope>NUCLEOTIDE SEQUENCE</scope>
</reference>